<protein>
    <submittedName>
        <fullName evidence="1">Uncharacterized protein</fullName>
    </submittedName>
</protein>
<proteinExistence type="predicted"/>
<reference evidence="1 2" key="1">
    <citation type="submission" date="2020-02" db="EMBL/GenBank/DDBJ databases">
        <authorList>
            <person name="Ma Q."/>
            <person name="Huang Y."/>
            <person name="Song X."/>
            <person name="Pei D."/>
        </authorList>
    </citation>
    <scope>NUCLEOTIDE SEQUENCE [LARGE SCALE GENOMIC DNA]</scope>
    <source>
        <strain evidence="1">Sxm20200214</strain>
        <tissue evidence="1">Leaf</tissue>
    </source>
</reference>
<dbReference type="AlphaFoldDB" id="A0A8X7NTK6"/>
<dbReference type="PANTHER" id="PTHR31513:SF11">
    <property type="entry name" value="GLYCINE-RICH PROTEIN"/>
    <property type="match status" value="1"/>
</dbReference>
<sequence length="116" mass="13430">MKRNADDLVKGTSAGVREIRAVSERRDMSGEEFVSDEKLRAILLSQKVEDWILTLRGEEAHTASKALLDENEWWIFPVALFLCKVLQSQLVNWHVANLEIQDYSLYSDDSELFWQS</sequence>
<evidence type="ECO:0000313" key="2">
    <source>
        <dbReference type="Proteomes" id="UP000886595"/>
    </source>
</evidence>
<dbReference type="EMBL" id="JAAMPC010001607">
    <property type="protein sequence ID" value="KAG2238822.1"/>
    <property type="molecule type" value="Genomic_DNA"/>
</dbReference>
<organism evidence="1 2">
    <name type="scientific">Brassica carinata</name>
    <name type="common">Ethiopian mustard</name>
    <name type="synonym">Abyssinian cabbage</name>
    <dbReference type="NCBI Taxonomy" id="52824"/>
    <lineage>
        <taxon>Eukaryota</taxon>
        <taxon>Viridiplantae</taxon>
        <taxon>Streptophyta</taxon>
        <taxon>Embryophyta</taxon>
        <taxon>Tracheophyta</taxon>
        <taxon>Spermatophyta</taxon>
        <taxon>Magnoliopsida</taxon>
        <taxon>eudicotyledons</taxon>
        <taxon>Gunneridae</taxon>
        <taxon>Pentapetalae</taxon>
        <taxon>rosids</taxon>
        <taxon>malvids</taxon>
        <taxon>Brassicales</taxon>
        <taxon>Brassicaceae</taxon>
        <taxon>Brassiceae</taxon>
        <taxon>Brassica</taxon>
    </lineage>
</organism>
<comment type="caution">
    <text evidence="1">The sequence shown here is derived from an EMBL/GenBank/DDBJ whole genome shotgun (WGS) entry which is preliminary data.</text>
</comment>
<name>A0A8X7NTK6_BRACI</name>
<dbReference type="PANTHER" id="PTHR31513">
    <property type="entry name" value="EPHRIN TYPE-B RECEPTOR"/>
    <property type="match status" value="1"/>
</dbReference>
<accession>A0A8X7NTK6</accession>
<keyword evidence="2" id="KW-1185">Reference proteome</keyword>
<dbReference type="OrthoDB" id="1740994at2759"/>
<gene>
    <name evidence="1" type="ORF">Bca52824_091892</name>
</gene>
<dbReference type="Proteomes" id="UP000886595">
    <property type="component" value="Unassembled WGS sequence"/>
</dbReference>
<evidence type="ECO:0000313" key="1">
    <source>
        <dbReference type="EMBL" id="KAG2238822.1"/>
    </source>
</evidence>